<organism evidence="2 3">
    <name type="scientific">Apolygus lucorum</name>
    <name type="common">Small green plant bug</name>
    <name type="synonym">Lygocoris lucorum</name>
    <dbReference type="NCBI Taxonomy" id="248454"/>
    <lineage>
        <taxon>Eukaryota</taxon>
        <taxon>Metazoa</taxon>
        <taxon>Ecdysozoa</taxon>
        <taxon>Arthropoda</taxon>
        <taxon>Hexapoda</taxon>
        <taxon>Insecta</taxon>
        <taxon>Pterygota</taxon>
        <taxon>Neoptera</taxon>
        <taxon>Paraneoptera</taxon>
        <taxon>Hemiptera</taxon>
        <taxon>Heteroptera</taxon>
        <taxon>Panheteroptera</taxon>
        <taxon>Cimicomorpha</taxon>
        <taxon>Miridae</taxon>
        <taxon>Mirini</taxon>
        <taxon>Apolygus</taxon>
    </lineage>
</organism>
<evidence type="ECO:0000313" key="3">
    <source>
        <dbReference type="Proteomes" id="UP000466442"/>
    </source>
</evidence>
<evidence type="ECO:0000256" key="1">
    <source>
        <dbReference type="SAM" id="MobiDB-lite"/>
    </source>
</evidence>
<dbReference type="OrthoDB" id="7553586at2759"/>
<protein>
    <submittedName>
        <fullName evidence="2">Uncharacterized protein</fullName>
    </submittedName>
</protein>
<feature type="region of interest" description="Disordered" evidence="1">
    <location>
        <begin position="159"/>
        <end position="187"/>
    </location>
</feature>
<evidence type="ECO:0000313" key="2">
    <source>
        <dbReference type="EMBL" id="KAF6211026.1"/>
    </source>
</evidence>
<keyword evidence="3" id="KW-1185">Reference proteome</keyword>
<accession>A0A6A4JVN6</accession>
<proteinExistence type="predicted"/>
<name>A0A6A4JVN6_APOLU</name>
<gene>
    <name evidence="2" type="ORF">GE061_014139</name>
</gene>
<dbReference type="AlphaFoldDB" id="A0A6A4JVN6"/>
<sequence>MNEIARFAPEMTVSATSSLINRCQNRRGSAGTKGHARGHVSKPEGCSNDDGCVENYSRNGWKTGFHEKTAQNKVVREFLKSPSGQEKLQMLNRGARRRSIHKRIPSTINARAGEWNYGRCTRTYTPDTACLVIEHQQGRESDSRASVQVLTCYPEKWERANPSRSDMSEESDSTCTSSYAISPRSSESEYFRVYECECSESD</sequence>
<reference evidence="2" key="1">
    <citation type="journal article" date="2021" name="Mol. Ecol. Resour.">
        <title>Apolygus lucorum genome provides insights into omnivorousness and mesophyll feeding.</title>
        <authorList>
            <person name="Liu Y."/>
            <person name="Liu H."/>
            <person name="Wang H."/>
            <person name="Huang T."/>
            <person name="Liu B."/>
            <person name="Yang B."/>
            <person name="Yin L."/>
            <person name="Li B."/>
            <person name="Zhang Y."/>
            <person name="Zhang S."/>
            <person name="Jiang F."/>
            <person name="Zhang X."/>
            <person name="Ren Y."/>
            <person name="Wang B."/>
            <person name="Wang S."/>
            <person name="Lu Y."/>
            <person name="Wu K."/>
            <person name="Fan W."/>
            <person name="Wang G."/>
        </authorList>
    </citation>
    <scope>NUCLEOTIDE SEQUENCE</scope>
    <source>
        <strain evidence="2">12Hb</strain>
    </source>
</reference>
<dbReference type="Proteomes" id="UP000466442">
    <property type="component" value="Linkage Group LG5"/>
</dbReference>
<feature type="compositionally biased region" description="Polar residues" evidence="1">
    <location>
        <begin position="173"/>
        <end position="185"/>
    </location>
</feature>
<dbReference type="EMBL" id="WIXP02000005">
    <property type="protein sequence ID" value="KAF6211026.1"/>
    <property type="molecule type" value="Genomic_DNA"/>
</dbReference>
<comment type="caution">
    <text evidence="2">The sequence shown here is derived from an EMBL/GenBank/DDBJ whole genome shotgun (WGS) entry which is preliminary data.</text>
</comment>
<feature type="region of interest" description="Disordered" evidence="1">
    <location>
        <begin position="25"/>
        <end position="49"/>
    </location>
</feature>